<dbReference type="AlphaFoldDB" id="A0A061R2F1"/>
<name>A0A061R2F1_9CHLO</name>
<evidence type="ECO:0000256" key="1">
    <source>
        <dbReference type="SAM" id="MobiDB-lite"/>
    </source>
</evidence>
<protein>
    <submittedName>
        <fullName evidence="2">Uncharacterized protein</fullName>
    </submittedName>
</protein>
<sequence>VPTSPTEPRASSTGRLSPSASSEPDSPGTGPGMKAPPSPPSMPRGAPAASLGGDARPWLPFLGDTASGVCAGGDVDESL</sequence>
<feature type="compositionally biased region" description="Polar residues" evidence="1">
    <location>
        <begin position="1"/>
        <end position="24"/>
    </location>
</feature>
<organism evidence="2">
    <name type="scientific">Tetraselmis sp. GSL018</name>
    <dbReference type="NCBI Taxonomy" id="582737"/>
    <lineage>
        <taxon>Eukaryota</taxon>
        <taxon>Viridiplantae</taxon>
        <taxon>Chlorophyta</taxon>
        <taxon>core chlorophytes</taxon>
        <taxon>Chlorodendrophyceae</taxon>
        <taxon>Chlorodendrales</taxon>
        <taxon>Chlorodendraceae</taxon>
        <taxon>Tetraselmis</taxon>
    </lineage>
</organism>
<feature type="non-terminal residue" evidence="2">
    <location>
        <position position="79"/>
    </location>
</feature>
<proteinExistence type="predicted"/>
<dbReference type="EMBL" id="GBEZ01019478">
    <property type="protein sequence ID" value="JAC67087.1"/>
    <property type="molecule type" value="Transcribed_RNA"/>
</dbReference>
<feature type="region of interest" description="Disordered" evidence="1">
    <location>
        <begin position="1"/>
        <end position="79"/>
    </location>
</feature>
<feature type="non-terminal residue" evidence="2">
    <location>
        <position position="1"/>
    </location>
</feature>
<accession>A0A061R2F1</accession>
<gene>
    <name evidence="2" type="ORF">TSPGSL018_12048</name>
</gene>
<evidence type="ECO:0000313" key="2">
    <source>
        <dbReference type="EMBL" id="JAC67087.1"/>
    </source>
</evidence>
<reference evidence="2" key="1">
    <citation type="submission" date="2014-05" db="EMBL/GenBank/DDBJ databases">
        <title>The transcriptome of the halophilic microalga Tetraselmis sp. GSL018 isolated from the Great Salt Lake, Utah.</title>
        <authorList>
            <person name="Jinkerson R.E."/>
            <person name="D'Adamo S."/>
            <person name="Posewitz M.C."/>
        </authorList>
    </citation>
    <scope>NUCLEOTIDE SEQUENCE</scope>
    <source>
        <strain evidence="2">GSL018</strain>
    </source>
</reference>